<sequence>MDDTTADGYVPTLPVNSESSFLVAPKPLSASQKVEYQSVDLVQSISSLRQPEVPYHKMCSSGTATNINTPRSDMASSHDVGIMAPTPESERIGNMRRTRPPPRRRRSSSPDVIAVTSDGRDKELAEKPQLETASVGDAAPDGHVLDAEFAEQQADDDSDFDVAPEPVKSKRQRGRPKKNAMNENTKKSSATAVVDAGTGLTDIPKKRRGRPKKAKQPTEAEQKRPGHSASETAASASVEEPSDVDAAQGLPEEDKTGPEETDQAFGAGAPKEEATGSSNGPNATEERGEANEVDRGTVEEARDKSKMKGSSWLESAGKPVYRVGLSKRLRIAPLLKSLPK</sequence>
<dbReference type="OrthoDB" id="4928260at2759"/>
<feature type="compositionally biased region" description="Basic and acidic residues" evidence="1">
    <location>
        <begin position="118"/>
        <end position="129"/>
    </location>
</feature>
<evidence type="ECO:0000256" key="1">
    <source>
        <dbReference type="SAM" id="MobiDB-lite"/>
    </source>
</evidence>
<dbReference type="GO" id="GO:0003677">
    <property type="term" value="F:DNA binding"/>
    <property type="evidence" value="ECO:0007669"/>
    <property type="project" value="InterPro"/>
</dbReference>
<feature type="compositionally biased region" description="Basic residues" evidence="1">
    <location>
        <begin position="94"/>
        <end position="107"/>
    </location>
</feature>
<feature type="region of interest" description="Disordered" evidence="1">
    <location>
        <begin position="62"/>
        <end position="319"/>
    </location>
</feature>
<feature type="compositionally biased region" description="Polar residues" evidence="1">
    <location>
        <begin position="62"/>
        <end position="75"/>
    </location>
</feature>
<protein>
    <recommendedName>
        <fullName evidence="4">AT hook domain-containing protein</fullName>
    </recommendedName>
</protein>
<feature type="compositionally biased region" description="Low complexity" evidence="1">
    <location>
        <begin position="228"/>
        <end position="239"/>
    </location>
</feature>
<dbReference type="InterPro" id="IPR017956">
    <property type="entry name" value="AT_hook_DNA-bd_motif"/>
</dbReference>
<gene>
    <name evidence="2" type="ORF">HRG_07931</name>
</gene>
<proteinExistence type="predicted"/>
<feature type="compositionally biased region" description="Basic and acidic residues" evidence="1">
    <location>
        <begin position="284"/>
        <end position="306"/>
    </location>
</feature>
<feature type="compositionally biased region" description="Polar residues" evidence="1">
    <location>
        <begin position="181"/>
        <end position="191"/>
    </location>
</feature>
<name>A0A9P8MR85_9HYPO</name>
<dbReference type="EMBL" id="JAIZPD010000009">
    <property type="protein sequence ID" value="KAH0960778.1"/>
    <property type="molecule type" value="Genomic_DNA"/>
</dbReference>
<accession>A0A9P8MR85</accession>
<dbReference type="GeneID" id="68357060"/>
<keyword evidence="3" id="KW-1185">Reference proteome</keyword>
<dbReference type="PRINTS" id="PR00929">
    <property type="entry name" value="ATHOOK"/>
</dbReference>
<dbReference type="RefSeq" id="XP_044718291.1">
    <property type="nucleotide sequence ID" value="XM_044866402.1"/>
</dbReference>
<evidence type="ECO:0000313" key="3">
    <source>
        <dbReference type="Proteomes" id="UP000824596"/>
    </source>
</evidence>
<feature type="compositionally biased region" description="Acidic residues" evidence="1">
    <location>
        <begin position="153"/>
        <end position="162"/>
    </location>
</feature>
<feature type="compositionally biased region" description="Basic residues" evidence="1">
    <location>
        <begin position="169"/>
        <end position="178"/>
    </location>
</feature>
<dbReference type="AlphaFoldDB" id="A0A9P8MR85"/>
<reference evidence="2" key="1">
    <citation type="submission" date="2021-09" db="EMBL/GenBank/DDBJ databases">
        <title>A high-quality genome of the endoparasitic fungus Hirsutella rhossiliensis with a comparison of Hirsutella genomes reveals transposable elements contributing to genome size variation.</title>
        <authorList>
            <person name="Lin R."/>
            <person name="Jiao Y."/>
            <person name="Sun X."/>
            <person name="Ling J."/>
            <person name="Xie B."/>
            <person name="Cheng X."/>
        </authorList>
    </citation>
    <scope>NUCLEOTIDE SEQUENCE</scope>
    <source>
        <strain evidence="2">HR02</strain>
    </source>
</reference>
<comment type="caution">
    <text evidence="2">The sequence shown here is derived from an EMBL/GenBank/DDBJ whole genome shotgun (WGS) entry which is preliminary data.</text>
</comment>
<organism evidence="2 3">
    <name type="scientific">Hirsutella rhossiliensis</name>
    <dbReference type="NCBI Taxonomy" id="111463"/>
    <lineage>
        <taxon>Eukaryota</taxon>
        <taxon>Fungi</taxon>
        <taxon>Dikarya</taxon>
        <taxon>Ascomycota</taxon>
        <taxon>Pezizomycotina</taxon>
        <taxon>Sordariomycetes</taxon>
        <taxon>Hypocreomycetidae</taxon>
        <taxon>Hypocreales</taxon>
        <taxon>Ophiocordycipitaceae</taxon>
        <taxon>Hirsutella</taxon>
    </lineage>
</organism>
<evidence type="ECO:0008006" key="4">
    <source>
        <dbReference type="Google" id="ProtNLM"/>
    </source>
</evidence>
<evidence type="ECO:0000313" key="2">
    <source>
        <dbReference type="EMBL" id="KAH0960778.1"/>
    </source>
</evidence>
<dbReference type="Proteomes" id="UP000824596">
    <property type="component" value="Unassembled WGS sequence"/>
</dbReference>
<feature type="compositionally biased region" description="Basic residues" evidence="1">
    <location>
        <begin position="205"/>
        <end position="215"/>
    </location>
</feature>